<dbReference type="GO" id="GO:0005524">
    <property type="term" value="F:ATP binding"/>
    <property type="evidence" value="ECO:0007669"/>
    <property type="project" value="UniProtKB-KW"/>
</dbReference>
<evidence type="ECO:0000256" key="5">
    <source>
        <dbReference type="ARBA" id="ARBA00034531"/>
    </source>
</evidence>
<organism evidence="9 10">
    <name type="scientific">Anaerovibrio lipolyticus DSM 3074</name>
    <dbReference type="NCBI Taxonomy" id="1120997"/>
    <lineage>
        <taxon>Bacteria</taxon>
        <taxon>Bacillati</taxon>
        <taxon>Bacillota</taxon>
        <taxon>Negativicutes</taxon>
        <taxon>Selenomonadales</taxon>
        <taxon>Selenomonadaceae</taxon>
        <taxon>Anaerovibrio</taxon>
    </lineage>
</organism>
<name>A0A1M6C3Y8_9FIRM</name>
<dbReference type="EC" id="2.7.7.108" evidence="5"/>
<evidence type="ECO:0000256" key="4">
    <source>
        <dbReference type="ARBA" id="ARBA00022840"/>
    </source>
</evidence>
<comment type="catalytic activity">
    <reaction evidence="6">
        <text>L-threonyl-[protein] + ATP = 3-O-(5'-adenylyl)-L-threonyl-[protein] + diphosphate</text>
        <dbReference type="Rhea" id="RHEA:54292"/>
        <dbReference type="Rhea" id="RHEA-COMP:11060"/>
        <dbReference type="Rhea" id="RHEA-COMP:13847"/>
        <dbReference type="ChEBI" id="CHEBI:30013"/>
        <dbReference type="ChEBI" id="CHEBI:30616"/>
        <dbReference type="ChEBI" id="CHEBI:33019"/>
        <dbReference type="ChEBI" id="CHEBI:138113"/>
        <dbReference type="EC" id="2.7.7.108"/>
    </reaction>
</comment>
<evidence type="ECO:0000259" key="8">
    <source>
        <dbReference type="PROSITE" id="PS51459"/>
    </source>
</evidence>
<evidence type="ECO:0000256" key="2">
    <source>
        <dbReference type="ARBA" id="ARBA00022695"/>
    </source>
</evidence>
<comment type="catalytic activity">
    <reaction evidence="7">
        <text>L-tyrosyl-[protein] + ATP = O-(5'-adenylyl)-L-tyrosyl-[protein] + diphosphate</text>
        <dbReference type="Rhea" id="RHEA:54288"/>
        <dbReference type="Rhea" id="RHEA-COMP:10136"/>
        <dbReference type="Rhea" id="RHEA-COMP:13846"/>
        <dbReference type="ChEBI" id="CHEBI:30616"/>
        <dbReference type="ChEBI" id="CHEBI:33019"/>
        <dbReference type="ChEBI" id="CHEBI:46858"/>
        <dbReference type="ChEBI" id="CHEBI:83624"/>
        <dbReference type="EC" id="2.7.7.108"/>
    </reaction>
</comment>
<keyword evidence="1" id="KW-0808">Transferase</keyword>
<dbReference type="Proteomes" id="UP000191240">
    <property type="component" value="Unassembled WGS sequence"/>
</dbReference>
<evidence type="ECO:0000313" key="10">
    <source>
        <dbReference type="Proteomes" id="UP000191240"/>
    </source>
</evidence>
<dbReference type="PANTHER" id="PTHR39560">
    <property type="entry name" value="PROTEIN ADENYLYLTRANSFERASE FIC-RELATED"/>
    <property type="match status" value="1"/>
</dbReference>
<keyword evidence="2" id="KW-0548">Nucleotidyltransferase</keyword>
<evidence type="ECO:0000256" key="1">
    <source>
        <dbReference type="ARBA" id="ARBA00022679"/>
    </source>
</evidence>
<evidence type="ECO:0000313" key="9">
    <source>
        <dbReference type="EMBL" id="SHI55663.1"/>
    </source>
</evidence>
<reference evidence="9 10" key="1">
    <citation type="submission" date="2016-11" db="EMBL/GenBank/DDBJ databases">
        <authorList>
            <person name="Jaros S."/>
            <person name="Januszkiewicz K."/>
            <person name="Wedrychowicz H."/>
        </authorList>
    </citation>
    <scope>NUCLEOTIDE SEQUENCE [LARGE SCALE GENOMIC DNA]</scope>
    <source>
        <strain evidence="9 10">DSM 3074</strain>
    </source>
</reference>
<dbReference type="OrthoDB" id="9813719at2"/>
<dbReference type="EMBL" id="FQYW01000007">
    <property type="protein sequence ID" value="SHI55663.1"/>
    <property type="molecule type" value="Genomic_DNA"/>
</dbReference>
<dbReference type="Pfam" id="PF02661">
    <property type="entry name" value="Fic"/>
    <property type="match status" value="1"/>
</dbReference>
<sequence>MHVDKYRYPNSNVLINKLGITSKKDLLNAEVRLTYIRLKELEIKPLKGKYDFKHLKAIHKYIFQDLYDWAGKERTVDIGKGNLFCPACNIPSYAETVFSKYYVQCYEARTDYNKFINVLAENYGDLNALHPFREGNGRTQREFARLICLACGYRFKLTHTTHQDMLKASILSFNQVDNSLFEKIFSNGVTLLTEEQPSLGTLDILTSDDLDIKNTITDDYGYEEYNASDEQINFYKTKIKNMKKTVKKHSFTR</sequence>
<keyword evidence="3" id="KW-0547">Nucleotide-binding</keyword>
<dbReference type="RefSeq" id="WP_072033508.1">
    <property type="nucleotide sequence ID" value="NZ_FQYW01000007.1"/>
</dbReference>
<feature type="domain" description="Fido" evidence="8">
    <location>
        <begin position="50"/>
        <end position="194"/>
    </location>
</feature>
<dbReference type="InterPro" id="IPR003812">
    <property type="entry name" value="Fido"/>
</dbReference>
<evidence type="ECO:0000256" key="7">
    <source>
        <dbReference type="ARBA" id="ARBA00048696"/>
    </source>
</evidence>
<dbReference type="InterPro" id="IPR036597">
    <property type="entry name" value="Fido-like_dom_sf"/>
</dbReference>
<evidence type="ECO:0000256" key="3">
    <source>
        <dbReference type="ARBA" id="ARBA00022741"/>
    </source>
</evidence>
<dbReference type="GO" id="GO:0051302">
    <property type="term" value="P:regulation of cell division"/>
    <property type="evidence" value="ECO:0007669"/>
    <property type="project" value="TreeGrafter"/>
</dbReference>
<keyword evidence="4" id="KW-0067">ATP-binding</keyword>
<dbReference type="SUPFAM" id="SSF140931">
    <property type="entry name" value="Fic-like"/>
    <property type="match status" value="1"/>
</dbReference>
<dbReference type="PANTHER" id="PTHR39560:SF1">
    <property type="entry name" value="PROTEIN ADENYLYLTRANSFERASE FIC-RELATED"/>
    <property type="match status" value="1"/>
</dbReference>
<evidence type="ECO:0000256" key="6">
    <source>
        <dbReference type="ARBA" id="ARBA00047939"/>
    </source>
</evidence>
<dbReference type="AlphaFoldDB" id="A0A1M6C3Y8"/>
<proteinExistence type="predicted"/>
<dbReference type="Gene3D" id="1.10.3290.10">
    <property type="entry name" value="Fido-like domain"/>
    <property type="match status" value="1"/>
</dbReference>
<protein>
    <recommendedName>
        <fullName evidence="5">protein adenylyltransferase</fullName>
        <ecNumber evidence="5">2.7.7.108</ecNumber>
    </recommendedName>
</protein>
<gene>
    <name evidence="9" type="ORF">SAMN02745671_00985</name>
</gene>
<dbReference type="PROSITE" id="PS51459">
    <property type="entry name" value="FIDO"/>
    <property type="match status" value="1"/>
</dbReference>
<dbReference type="GO" id="GO:0070733">
    <property type="term" value="F:AMPylase activity"/>
    <property type="evidence" value="ECO:0007669"/>
    <property type="project" value="UniProtKB-EC"/>
</dbReference>
<accession>A0A1M6C3Y8</accession>